<comment type="caution">
    <text evidence="1">The sequence shown here is derived from an EMBL/GenBank/DDBJ whole genome shotgun (WGS) entry which is preliminary data.</text>
</comment>
<keyword evidence="2" id="KW-1185">Reference proteome</keyword>
<evidence type="ECO:0000313" key="2">
    <source>
        <dbReference type="Proteomes" id="UP001205105"/>
    </source>
</evidence>
<evidence type="ECO:0000313" key="1">
    <source>
        <dbReference type="EMBL" id="KAI7845717.1"/>
    </source>
</evidence>
<gene>
    <name evidence="1" type="ORF">COHA_000830</name>
</gene>
<reference evidence="1" key="1">
    <citation type="submission" date="2020-11" db="EMBL/GenBank/DDBJ databases">
        <title>Chlorella ohadii genome sequencing and assembly.</title>
        <authorList>
            <person name="Murik O."/>
            <person name="Treves H."/>
            <person name="Kedem I."/>
            <person name="Shotland Y."/>
            <person name="Kaplan A."/>
        </authorList>
    </citation>
    <scope>NUCLEOTIDE SEQUENCE</scope>
    <source>
        <strain evidence="1">1</strain>
    </source>
</reference>
<dbReference type="EMBL" id="JADXDR010000014">
    <property type="protein sequence ID" value="KAI7845717.1"/>
    <property type="molecule type" value="Genomic_DNA"/>
</dbReference>
<protein>
    <submittedName>
        <fullName evidence="1">Uncharacterized protein</fullName>
    </submittedName>
</protein>
<accession>A0AAD5DWG2</accession>
<organism evidence="1 2">
    <name type="scientific">Chlorella ohadii</name>
    <dbReference type="NCBI Taxonomy" id="2649997"/>
    <lineage>
        <taxon>Eukaryota</taxon>
        <taxon>Viridiplantae</taxon>
        <taxon>Chlorophyta</taxon>
        <taxon>core chlorophytes</taxon>
        <taxon>Trebouxiophyceae</taxon>
        <taxon>Chlorellales</taxon>
        <taxon>Chlorellaceae</taxon>
        <taxon>Chlorella clade</taxon>
        <taxon>Chlorella</taxon>
    </lineage>
</organism>
<proteinExistence type="predicted"/>
<name>A0AAD5DWG2_9CHLO</name>
<dbReference type="Proteomes" id="UP001205105">
    <property type="component" value="Unassembled WGS sequence"/>
</dbReference>
<dbReference type="AlphaFoldDB" id="A0AAD5DWG2"/>
<sequence>MASQAQIKIKRTIIHKARGCWATACKAMFNVDPSDDDSTFILEVTHDADVALTITELPKGKGAVAEKHIVQPGKSYRVQLPPGKTFEDMSKASD</sequence>